<keyword evidence="3" id="KW-0862">Zinc</keyword>
<reference evidence="7" key="1">
    <citation type="journal article" date="2014" name="Proc. Natl. Acad. Sci. U.S.A.">
        <title>Extensive sampling of basidiomycete genomes demonstrates inadequacy of the white-rot/brown-rot paradigm for wood decay fungi.</title>
        <authorList>
            <person name="Riley R."/>
            <person name="Salamov A.A."/>
            <person name="Brown D.W."/>
            <person name="Nagy L.G."/>
            <person name="Floudas D."/>
            <person name="Held B.W."/>
            <person name="Levasseur A."/>
            <person name="Lombard V."/>
            <person name="Morin E."/>
            <person name="Otillar R."/>
            <person name="Lindquist E.A."/>
            <person name="Sun H."/>
            <person name="LaButti K.M."/>
            <person name="Schmutz J."/>
            <person name="Jabbour D."/>
            <person name="Luo H."/>
            <person name="Baker S.E."/>
            <person name="Pisabarro A.G."/>
            <person name="Walton J.D."/>
            <person name="Blanchette R.A."/>
            <person name="Henrissat B."/>
            <person name="Martin F."/>
            <person name="Cullen D."/>
            <person name="Hibbett D.S."/>
            <person name="Grigoriev I.V."/>
        </authorList>
    </citation>
    <scope>NUCLEOTIDE SEQUENCE [LARGE SCALE GENOMIC DNA]</scope>
    <source>
        <strain evidence="7">CBS 339.88</strain>
    </source>
</reference>
<dbReference type="PANTHER" id="PTHR10237">
    <property type="entry name" value="DEFORMED EPIDERMAL AUTOREGULATORY FACTOR 1 HOMOLOG SUPPRESSIN"/>
    <property type="match status" value="1"/>
</dbReference>
<dbReference type="InterPro" id="IPR002893">
    <property type="entry name" value="Znf_MYND"/>
</dbReference>
<dbReference type="AlphaFoldDB" id="A0A067TIE5"/>
<evidence type="ECO:0000259" key="5">
    <source>
        <dbReference type="PROSITE" id="PS50865"/>
    </source>
</evidence>
<evidence type="ECO:0000256" key="4">
    <source>
        <dbReference type="PROSITE-ProRule" id="PRU00134"/>
    </source>
</evidence>
<evidence type="ECO:0000256" key="1">
    <source>
        <dbReference type="ARBA" id="ARBA00022723"/>
    </source>
</evidence>
<dbReference type="SUPFAM" id="SSF144232">
    <property type="entry name" value="HIT/MYND zinc finger-like"/>
    <property type="match status" value="1"/>
</dbReference>
<dbReference type="OrthoDB" id="2734493at2759"/>
<dbReference type="EMBL" id="KL142373">
    <property type="protein sequence ID" value="KDR79694.1"/>
    <property type="molecule type" value="Genomic_DNA"/>
</dbReference>
<keyword evidence="1" id="KW-0479">Metal-binding</keyword>
<dbReference type="GO" id="GO:0008270">
    <property type="term" value="F:zinc ion binding"/>
    <property type="evidence" value="ECO:0007669"/>
    <property type="project" value="UniProtKB-KW"/>
</dbReference>
<name>A0A067TIE5_GALM3</name>
<gene>
    <name evidence="6" type="ORF">GALMADRAFT_243774</name>
</gene>
<dbReference type="Proteomes" id="UP000027222">
    <property type="component" value="Unassembled WGS sequence"/>
</dbReference>
<dbReference type="GO" id="GO:0005634">
    <property type="term" value="C:nucleus"/>
    <property type="evidence" value="ECO:0007669"/>
    <property type="project" value="TreeGrafter"/>
</dbReference>
<dbReference type="Gene3D" id="6.10.140.2220">
    <property type="match status" value="1"/>
</dbReference>
<protein>
    <recommendedName>
        <fullName evidence="5">MYND-type domain-containing protein</fullName>
    </recommendedName>
</protein>
<dbReference type="PANTHER" id="PTHR10237:SF14">
    <property type="entry name" value="MYND-TYPE DOMAIN-CONTAINING PROTEIN"/>
    <property type="match status" value="1"/>
</dbReference>
<dbReference type="PROSITE" id="PS50865">
    <property type="entry name" value="ZF_MYND_2"/>
    <property type="match status" value="1"/>
</dbReference>
<keyword evidence="7" id="KW-1185">Reference proteome</keyword>
<keyword evidence="2 4" id="KW-0863">Zinc-finger</keyword>
<feature type="domain" description="MYND-type" evidence="5">
    <location>
        <begin position="32"/>
        <end position="72"/>
    </location>
</feature>
<dbReference type="GO" id="GO:0000981">
    <property type="term" value="F:DNA-binding transcription factor activity, RNA polymerase II-specific"/>
    <property type="evidence" value="ECO:0007669"/>
    <property type="project" value="TreeGrafter"/>
</dbReference>
<evidence type="ECO:0000313" key="7">
    <source>
        <dbReference type="Proteomes" id="UP000027222"/>
    </source>
</evidence>
<evidence type="ECO:0000313" key="6">
    <source>
        <dbReference type="EMBL" id="KDR79694.1"/>
    </source>
</evidence>
<proteinExistence type="predicted"/>
<evidence type="ECO:0000256" key="3">
    <source>
        <dbReference type="ARBA" id="ARBA00022833"/>
    </source>
</evidence>
<dbReference type="Pfam" id="PF01753">
    <property type="entry name" value="zf-MYND"/>
    <property type="match status" value="1"/>
</dbReference>
<evidence type="ECO:0000256" key="2">
    <source>
        <dbReference type="ARBA" id="ARBA00022771"/>
    </source>
</evidence>
<dbReference type="InterPro" id="IPR024119">
    <property type="entry name" value="TF_DEAF-1"/>
</dbReference>
<organism evidence="6 7">
    <name type="scientific">Galerina marginata (strain CBS 339.88)</name>
    <dbReference type="NCBI Taxonomy" id="685588"/>
    <lineage>
        <taxon>Eukaryota</taxon>
        <taxon>Fungi</taxon>
        <taxon>Dikarya</taxon>
        <taxon>Basidiomycota</taxon>
        <taxon>Agaricomycotina</taxon>
        <taxon>Agaricomycetes</taxon>
        <taxon>Agaricomycetidae</taxon>
        <taxon>Agaricales</taxon>
        <taxon>Agaricineae</taxon>
        <taxon>Strophariaceae</taxon>
        <taxon>Galerina</taxon>
    </lineage>
</organism>
<sequence length="299" mass="34526">MPLNRDPHLSDDQRAAYTRVLNQMPPARGHKCSVCERIPEANEFPTCAKCKSTVYCSRECQKKDWPDHKRHCSEPDKHRNFMLKWFGRFGSDTEFKIYLQMSLTEGFFDTFTQAPDANRKMWIFAVNFFLCPIKEEHLAALASTDISLGTLFDVPMVGKIMASKFVDISDQEKYPLEPRLRDMWQTFRDSLDNSCDVPNSIAVMVIFKYLGSKTYVSVDSILPQEIAEVKKKREQARNAHREFPGPIRHLDRWLQELRNSKGEKVVCEMGDGDKTFFRIGDLAAATLPDREYVLSRLGP</sequence>
<dbReference type="HOGENOM" id="CLU_082783_0_0_1"/>
<accession>A0A067TIE5</accession>